<dbReference type="GO" id="GO:0006355">
    <property type="term" value="P:regulation of DNA-templated transcription"/>
    <property type="evidence" value="ECO:0007669"/>
    <property type="project" value="InterPro"/>
</dbReference>
<dbReference type="GO" id="GO:0000987">
    <property type="term" value="F:cis-regulatory region sequence-specific DNA binding"/>
    <property type="evidence" value="ECO:0007669"/>
    <property type="project" value="UniProtKB-ARBA"/>
</dbReference>
<dbReference type="PROSITE" id="PS50071">
    <property type="entry name" value="HOMEOBOX_2"/>
    <property type="match status" value="1"/>
</dbReference>
<keyword evidence="3 5" id="KW-0371">Homeobox</keyword>
<evidence type="ECO:0000256" key="4">
    <source>
        <dbReference type="ARBA" id="ARBA00023242"/>
    </source>
</evidence>
<dbReference type="InterPro" id="IPR001356">
    <property type="entry name" value="HD"/>
</dbReference>
<dbReference type="SMART" id="SM00389">
    <property type="entry name" value="HOX"/>
    <property type="match status" value="1"/>
</dbReference>
<dbReference type="PANTHER" id="PTHR11850">
    <property type="entry name" value="HOMEOBOX PROTEIN TRANSCRIPTION FACTORS"/>
    <property type="match status" value="1"/>
</dbReference>
<evidence type="ECO:0000256" key="5">
    <source>
        <dbReference type="PROSITE-ProRule" id="PRU00108"/>
    </source>
</evidence>
<dbReference type="SUPFAM" id="SSF46689">
    <property type="entry name" value="Homeodomain-like"/>
    <property type="match status" value="1"/>
</dbReference>
<evidence type="ECO:0000256" key="6">
    <source>
        <dbReference type="SAM" id="MobiDB-lite"/>
    </source>
</evidence>
<comment type="subcellular location">
    <subcellularLocation>
        <location evidence="1 5">Nucleus</location>
    </subcellularLocation>
</comment>
<dbReference type="InterPro" id="IPR050224">
    <property type="entry name" value="TALE_homeobox"/>
</dbReference>
<proteinExistence type="predicted"/>
<feature type="DNA-binding region" description="Homeobox" evidence="5">
    <location>
        <begin position="309"/>
        <end position="367"/>
    </location>
</feature>
<evidence type="ECO:0000313" key="8">
    <source>
        <dbReference type="EMBL" id="KAL0266044.1"/>
    </source>
</evidence>
<keyword evidence="2 5" id="KW-0238">DNA-binding</keyword>
<reference evidence="8" key="1">
    <citation type="journal article" date="2024" name="Gigascience">
        <title>Chromosome-level genome of the poultry shaft louse Menopon gallinae provides insight into the host-switching and adaptive evolution of parasitic lice.</title>
        <authorList>
            <person name="Xu Y."/>
            <person name="Ma L."/>
            <person name="Liu S."/>
            <person name="Liang Y."/>
            <person name="Liu Q."/>
            <person name="He Z."/>
            <person name="Tian L."/>
            <person name="Duan Y."/>
            <person name="Cai W."/>
            <person name="Li H."/>
            <person name="Song F."/>
        </authorList>
    </citation>
    <scope>NUCLEOTIDE SEQUENCE</scope>
    <source>
        <strain evidence="8">Cailab_2023a</strain>
    </source>
</reference>
<dbReference type="Pfam" id="PF05920">
    <property type="entry name" value="Homeobox_KN"/>
    <property type="match status" value="1"/>
</dbReference>
<dbReference type="InterPro" id="IPR008422">
    <property type="entry name" value="KN_HD"/>
</dbReference>
<comment type="caution">
    <text evidence="8">The sequence shown here is derived from an EMBL/GenBank/DDBJ whole genome shotgun (WGS) entry which is preliminary data.</text>
</comment>
<dbReference type="GO" id="GO:0048646">
    <property type="term" value="P:anatomical structure formation involved in morphogenesis"/>
    <property type="evidence" value="ECO:0007669"/>
    <property type="project" value="UniProtKB-ARBA"/>
</dbReference>
<gene>
    <name evidence="8" type="ORF">PYX00_011761</name>
</gene>
<feature type="compositionally biased region" description="Basic and acidic residues" evidence="6">
    <location>
        <begin position="298"/>
        <end position="312"/>
    </location>
</feature>
<feature type="region of interest" description="Disordered" evidence="6">
    <location>
        <begin position="294"/>
        <end position="314"/>
    </location>
</feature>
<dbReference type="GO" id="GO:0009887">
    <property type="term" value="P:animal organ morphogenesis"/>
    <property type="evidence" value="ECO:0007669"/>
    <property type="project" value="UniProtKB-ARBA"/>
</dbReference>
<evidence type="ECO:0000256" key="2">
    <source>
        <dbReference type="ARBA" id="ARBA00023125"/>
    </source>
</evidence>
<dbReference type="EMBL" id="JARGDH010000006">
    <property type="protein sequence ID" value="KAL0266044.1"/>
    <property type="molecule type" value="Genomic_DNA"/>
</dbReference>
<keyword evidence="4 5" id="KW-0539">Nucleus</keyword>
<evidence type="ECO:0000256" key="3">
    <source>
        <dbReference type="ARBA" id="ARBA00023155"/>
    </source>
</evidence>
<name>A0AAW2H8M4_9NEOP</name>
<dbReference type="CDD" id="cd00086">
    <property type="entry name" value="homeodomain"/>
    <property type="match status" value="1"/>
</dbReference>
<evidence type="ECO:0000256" key="1">
    <source>
        <dbReference type="ARBA" id="ARBA00004123"/>
    </source>
</evidence>
<sequence length="380" mass="43995">MALMKTIVEFQNILRDRIKDEFGDITCEELAEKVLVCEEFLVLEKDLNNILLSLDLKHVDSTFKRIDTAQMLPPERPFGSPGSVRVRHASSAASVSHGCLTSVGTRRNTVRDTIGSSVPFWNQKPREDAKTRRAKCPTCVVDVLYVCAEDTCLHFDGLYFPIRKSQNIARYHIVYRRNWKKFERVMGKERNALAPLVLKLASCEAEYIQSSCTRNDLEENVQNIQMEYKNIDTAPSRRDRYYLAMLLLFLERVRISVALEDEIIEIVDTESALFDGEVMRIIKDMERVQSEIASAEDTMGHLSRESPSERAKRTNYPKHVSGILRKWLQENMKNPYPSDTEKVLLREKTGLDATQLNNWFINARRRILPFLREAPSYQKR</sequence>
<dbReference type="AlphaFoldDB" id="A0AAW2H8M4"/>
<dbReference type="GO" id="GO:0001654">
    <property type="term" value="P:eye development"/>
    <property type="evidence" value="ECO:0007669"/>
    <property type="project" value="UniProtKB-ARBA"/>
</dbReference>
<dbReference type="GO" id="GO:0005634">
    <property type="term" value="C:nucleus"/>
    <property type="evidence" value="ECO:0007669"/>
    <property type="project" value="UniProtKB-SubCell"/>
</dbReference>
<dbReference type="Gene3D" id="1.10.10.60">
    <property type="entry name" value="Homeodomain-like"/>
    <property type="match status" value="1"/>
</dbReference>
<protein>
    <recommendedName>
        <fullName evidence="7">Homeobox domain-containing protein</fullName>
    </recommendedName>
</protein>
<feature type="domain" description="Homeobox" evidence="7">
    <location>
        <begin position="307"/>
        <end position="366"/>
    </location>
</feature>
<organism evidence="8">
    <name type="scientific">Menopon gallinae</name>
    <name type="common">poultry shaft louse</name>
    <dbReference type="NCBI Taxonomy" id="328185"/>
    <lineage>
        <taxon>Eukaryota</taxon>
        <taxon>Metazoa</taxon>
        <taxon>Ecdysozoa</taxon>
        <taxon>Arthropoda</taxon>
        <taxon>Hexapoda</taxon>
        <taxon>Insecta</taxon>
        <taxon>Pterygota</taxon>
        <taxon>Neoptera</taxon>
        <taxon>Paraneoptera</taxon>
        <taxon>Psocodea</taxon>
        <taxon>Troctomorpha</taxon>
        <taxon>Phthiraptera</taxon>
        <taxon>Amblycera</taxon>
        <taxon>Menoponidae</taxon>
        <taxon>Menopon</taxon>
    </lineage>
</organism>
<dbReference type="InterPro" id="IPR009057">
    <property type="entry name" value="Homeodomain-like_sf"/>
</dbReference>
<evidence type="ECO:0000259" key="7">
    <source>
        <dbReference type="PROSITE" id="PS50071"/>
    </source>
</evidence>
<accession>A0AAW2H8M4</accession>